<dbReference type="InterPro" id="IPR036388">
    <property type="entry name" value="WH-like_DNA-bd_sf"/>
</dbReference>
<dbReference type="PANTHER" id="PTHR24567:SF74">
    <property type="entry name" value="HTH-TYPE TRANSCRIPTIONAL REGULATOR ARCR"/>
    <property type="match status" value="1"/>
</dbReference>
<dbReference type="PROSITE" id="PS51063">
    <property type="entry name" value="HTH_CRP_2"/>
    <property type="match status" value="1"/>
</dbReference>
<dbReference type="InterPro" id="IPR012318">
    <property type="entry name" value="HTH_CRP"/>
</dbReference>
<dbReference type="SMART" id="SM00100">
    <property type="entry name" value="cNMP"/>
    <property type="match status" value="1"/>
</dbReference>
<reference evidence="7 8" key="1">
    <citation type="submission" date="2014-09" db="EMBL/GenBank/DDBJ databases">
        <authorList>
            <person name="Hornung B.V."/>
        </authorList>
    </citation>
    <scope>NUCLEOTIDE SEQUENCE [LARGE SCALE GENOMIC DNA]</scope>
    <source>
        <strain evidence="7 8">FRIFI</strain>
    </source>
</reference>
<dbReference type="InterPro" id="IPR014710">
    <property type="entry name" value="RmlC-like_jellyroll"/>
</dbReference>
<keyword evidence="8" id="KW-1185">Reference proteome</keyword>
<proteinExistence type="predicted"/>
<feature type="domain" description="Cyclic nucleotide-binding" evidence="5">
    <location>
        <begin position="12"/>
        <end position="132"/>
    </location>
</feature>
<dbReference type="PANTHER" id="PTHR24567">
    <property type="entry name" value="CRP FAMILY TRANSCRIPTIONAL REGULATORY PROTEIN"/>
    <property type="match status" value="1"/>
</dbReference>
<dbReference type="InterPro" id="IPR000595">
    <property type="entry name" value="cNMP-bd_dom"/>
</dbReference>
<dbReference type="PROSITE" id="PS50042">
    <property type="entry name" value="CNMP_BINDING_3"/>
    <property type="match status" value="1"/>
</dbReference>
<evidence type="ECO:0000313" key="8">
    <source>
        <dbReference type="Proteomes" id="UP000245695"/>
    </source>
</evidence>
<dbReference type="GO" id="GO:0003677">
    <property type="term" value="F:DNA binding"/>
    <property type="evidence" value="ECO:0007669"/>
    <property type="project" value="UniProtKB-KW"/>
</dbReference>
<evidence type="ECO:0000313" key="7">
    <source>
        <dbReference type="EMBL" id="CEI72643.1"/>
    </source>
</evidence>
<dbReference type="GO" id="GO:0005829">
    <property type="term" value="C:cytosol"/>
    <property type="evidence" value="ECO:0007669"/>
    <property type="project" value="TreeGrafter"/>
</dbReference>
<name>A0A2P2BQL2_9FIRM</name>
<dbReference type="InterPro" id="IPR018490">
    <property type="entry name" value="cNMP-bd_dom_sf"/>
</dbReference>
<gene>
    <name evidence="7" type="ORF">FRIFI_1104</name>
</gene>
<evidence type="ECO:0000259" key="5">
    <source>
        <dbReference type="PROSITE" id="PS50042"/>
    </source>
</evidence>
<keyword evidence="4" id="KW-0175">Coiled coil</keyword>
<feature type="coiled-coil region" evidence="4">
    <location>
        <begin position="10"/>
        <end position="44"/>
    </location>
</feature>
<dbReference type="Gene3D" id="1.10.10.10">
    <property type="entry name" value="Winged helix-like DNA-binding domain superfamily/Winged helix DNA-binding domain"/>
    <property type="match status" value="1"/>
</dbReference>
<dbReference type="SUPFAM" id="SSF51206">
    <property type="entry name" value="cAMP-binding domain-like"/>
    <property type="match status" value="1"/>
</dbReference>
<dbReference type="Gene3D" id="2.60.120.10">
    <property type="entry name" value="Jelly Rolls"/>
    <property type="match status" value="1"/>
</dbReference>
<dbReference type="Pfam" id="PF00027">
    <property type="entry name" value="cNMP_binding"/>
    <property type="match status" value="1"/>
</dbReference>
<dbReference type="EMBL" id="LN650648">
    <property type="protein sequence ID" value="CEI72643.1"/>
    <property type="molecule type" value="Genomic_DNA"/>
</dbReference>
<dbReference type="SMART" id="SM00419">
    <property type="entry name" value="HTH_CRP"/>
    <property type="match status" value="1"/>
</dbReference>
<dbReference type="InterPro" id="IPR036390">
    <property type="entry name" value="WH_DNA-bd_sf"/>
</dbReference>
<dbReference type="KEGG" id="rhom:FRIFI_1104"/>
<evidence type="ECO:0000256" key="1">
    <source>
        <dbReference type="ARBA" id="ARBA00023015"/>
    </source>
</evidence>
<dbReference type="InterPro" id="IPR050397">
    <property type="entry name" value="Env_Response_Regulators"/>
</dbReference>
<keyword evidence="2" id="KW-0238">DNA-binding</keyword>
<keyword evidence="3" id="KW-0804">Transcription</keyword>
<keyword evidence="1" id="KW-0805">Transcription regulation</keyword>
<evidence type="ECO:0000259" key="6">
    <source>
        <dbReference type="PROSITE" id="PS51063"/>
    </source>
</evidence>
<evidence type="ECO:0000256" key="2">
    <source>
        <dbReference type="ARBA" id="ARBA00023125"/>
    </source>
</evidence>
<evidence type="ECO:0000256" key="3">
    <source>
        <dbReference type="ARBA" id="ARBA00023163"/>
    </source>
</evidence>
<dbReference type="Proteomes" id="UP000245695">
    <property type="component" value="Chromosome 1"/>
</dbReference>
<sequence>MIKSSYIDNINIFKNLKDETKEELKKYSNTIKLEKNEVLFEEKEKINNIYFVIDGKVSIFKINENGDRKVIFILNEGEMINEITTDKKRESSVFCEVFENATILKYNIDDFIKVMEKDFYLTKNIINYMERRNRRLYRQLKNSISIKMDKKLAAKLYRISKEFGTNKGVWTLIDVNISITYLSDMLGCKRETLSRAMKTLQNEGLVKLENKKIFVKEKGLSEYFKK</sequence>
<dbReference type="GO" id="GO:0003700">
    <property type="term" value="F:DNA-binding transcription factor activity"/>
    <property type="evidence" value="ECO:0007669"/>
    <property type="project" value="TreeGrafter"/>
</dbReference>
<dbReference type="AlphaFoldDB" id="A0A2P2BQL2"/>
<feature type="domain" description="HTH crp-type" evidence="6">
    <location>
        <begin position="146"/>
        <end position="219"/>
    </location>
</feature>
<evidence type="ECO:0000256" key="4">
    <source>
        <dbReference type="SAM" id="Coils"/>
    </source>
</evidence>
<organism evidence="7 8">
    <name type="scientific">Romboutsia hominis</name>
    <dbReference type="NCBI Taxonomy" id="1507512"/>
    <lineage>
        <taxon>Bacteria</taxon>
        <taxon>Bacillati</taxon>
        <taxon>Bacillota</taxon>
        <taxon>Clostridia</taxon>
        <taxon>Peptostreptococcales</taxon>
        <taxon>Peptostreptococcaceae</taxon>
        <taxon>Romboutsia</taxon>
    </lineage>
</organism>
<accession>A0A2P2BQL2</accession>
<dbReference type="CDD" id="cd00038">
    <property type="entry name" value="CAP_ED"/>
    <property type="match status" value="1"/>
</dbReference>
<dbReference type="Pfam" id="PF13545">
    <property type="entry name" value="HTH_Crp_2"/>
    <property type="match status" value="1"/>
</dbReference>
<protein>
    <submittedName>
        <fullName evidence="7">cAMP-binding regulatory protein</fullName>
    </submittedName>
</protein>
<dbReference type="SUPFAM" id="SSF46785">
    <property type="entry name" value="Winged helix' DNA-binding domain"/>
    <property type="match status" value="1"/>
</dbReference>
<dbReference type="RefSeq" id="WP_166505255.1">
    <property type="nucleotide sequence ID" value="NZ_JAKNTL010000007.1"/>
</dbReference>